<dbReference type="EMBL" id="CAEY01000113">
    <property type="status" value="NOT_ANNOTATED_CDS"/>
    <property type="molecule type" value="Genomic_DNA"/>
</dbReference>
<name>T1KIG6_TETUR</name>
<sequence length="31" mass="3582">MYGTTFLICLTNSQVNLEGFFILLDFNLVVR</sequence>
<reference evidence="2" key="1">
    <citation type="submission" date="2011-08" db="EMBL/GenBank/DDBJ databases">
        <authorList>
            <person name="Rombauts S."/>
        </authorList>
    </citation>
    <scope>NUCLEOTIDE SEQUENCE</scope>
    <source>
        <strain evidence="2">London</strain>
    </source>
</reference>
<accession>T1KIG6</accession>
<reference evidence="1" key="2">
    <citation type="submission" date="2015-06" db="UniProtKB">
        <authorList>
            <consortium name="EnsemblMetazoa"/>
        </authorList>
    </citation>
    <scope>IDENTIFICATION</scope>
</reference>
<dbReference type="EnsemblMetazoa" id="tetur12g01290.1">
    <property type="protein sequence ID" value="tetur12g01290.1"/>
    <property type="gene ID" value="tetur12g01290"/>
</dbReference>
<dbReference type="AlphaFoldDB" id="T1KIG6"/>
<organism evidence="1 2">
    <name type="scientific">Tetranychus urticae</name>
    <name type="common">Two-spotted spider mite</name>
    <dbReference type="NCBI Taxonomy" id="32264"/>
    <lineage>
        <taxon>Eukaryota</taxon>
        <taxon>Metazoa</taxon>
        <taxon>Ecdysozoa</taxon>
        <taxon>Arthropoda</taxon>
        <taxon>Chelicerata</taxon>
        <taxon>Arachnida</taxon>
        <taxon>Acari</taxon>
        <taxon>Acariformes</taxon>
        <taxon>Trombidiformes</taxon>
        <taxon>Prostigmata</taxon>
        <taxon>Eleutherengona</taxon>
        <taxon>Raphignathae</taxon>
        <taxon>Tetranychoidea</taxon>
        <taxon>Tetranychidae</taxon>
        <taxon>Tetranychus</taxon>
    </lineage>
</organism>
<dbReference type="Proteomes" id="UP000015104">
    <property type="component" value="Unassembled WGS sequence"/>
</dbReference>
<evidence type="ECO:0000313" key="2">
    <source>
        <dbReference type="Proteomes" id="UP000015104"/>
    </source>
</evidence>
<dbReference type="HOGENOM" id="CLU_3399873_0_0_1"/>
<evidence type="ECO:0000313" key="1">
    <source>
        <dbReference type="EnsemblMetazoa" id="tetur12g01290.1"/>
    </source>
</evidence>
<proteinExistence type="predicted"/>
<keyword evidence="2" id="KW-1185">Reference proteome</keyword>
<protein>
    <submittedName>
        <fullName evidence="1">Uncharacterized protein</fullName>
    </submittedName>
</protein>